<keyword evidence="1" id="KW-1133">Transmembrane helix</keyword>
<sequence length="75" mass="8090">MVFPSTNGPRLSLADLQEQHLEDCGSGVSDVSECIFSSPKLLFRAVILVFCIAFSLAAQSDSLRDVKLRMFAPGG</sequence>
<keyword evidence="3" id="KW-1185">Reference proteome</keyword>
<reference evidence="2 3" key="1">
    <citation type="submission" date="2019-02" db="EMBL/GenBank/DDBJ databases">
        <title>Deep-cultivation of Planctomycetes and their phenomic and genomic characterization uncovers novel biology.</title>
        <authorList>
            <person name="Wiegand S."/>
            <person name="Jogler M."/>
            <person name="Boedeker C."/>
            <person name="Pinto D."/>
            <person name="Vollmers J."/>
            <person name="Rivas-Marin E."/>
            <person name="Kohn T."/>
            <person name="Peeters S.H."/>
            <person name="Heuer A."/>
            <person name="Rast P."/>
            <person name="Oberbeckmann S."/>
            <person name="Bunk B."/>
            <person name="Jeske O."/>
            <person name="Meyerdierks A."/>
            <person name="Storesund J.E."/>
            <person name="Kallscheuer N."/>
            <person name="Luecker S."/>
            <person name="Lage O.M."/>
            <person name="Pohl T."/>
            <person name="Merkel B.J."/>
            <person name="Hornburger P."/>
            <person name="Mueller R.-W."/>
            <person name="Bruemmer F."/>
            <person name="Labrenz M."/>
            <person name="Spormann A.M."/>
            <person name="Op Den Camp H."/>
            <person name="Overmann J."/>
            <person name="Amann R."/>
            <person name="Jetten M.S.M."/>
            <person name="Mascher T."/>
            <person name="Medema M.H."/>
            <person name="Devos D.P."/>
            <person name="Kaster A.-K."/>
            <person name="Ovreas L."/>
            <person name="Rohde M."/>
            <person name="Galperin M.Y."/>
            <person name="Jogler C."/>
        </authorList>
    </citation>
    <scope>NUCLEOTIDE SEQUENCE [LARGE SCALE GENOMIC DNA]</scope>
    <source>
        <strain evidence="2 3">CA13</strain>
    </source>
</reference>
<dbReference type="Proteomes" id="UP000315010">
    <property type="component" value="Unassembled WGS sequence"/>
</dbReference>
<feature type="transmembrane region" description="Helical" evidence="1">
    <location>
        <begin position="41"/>
        <end position="60"/>
    </location>
</feature>
<name>A0A5C5ZCF1_9BACT</name>
<dbReference type="AlphaFoldDB" id="A0A5C5ZCF1"/>
<protein>
    <submittedName>
        <fullName evidence="2">Uncharacterized protein</fullName>
    </submittedName>
</protein>
<comment type="caution">
    <text evidence="2">The sequence shown here is derived from an EMBL/GenBank/DDBJ whole genome shotgun (WGS) entry which is preliminary data.</text>
</comment>
<keyword evidence="1" id="KW-0472">Membrane</keyword>
<accession>A0A5C5ZCF1</accession>
<organism evidence="2 3">
    <name type="scientific">Novipirellula herctigrandis</name>
    <dbReference type="NCBI Taxonomy" id="2527986"/>
    <lineage>
        <taxon>Bacteria</taxon>
        <taxon>Pseudomonadati</taxon>
        <taxon>Planctomycetota</taxon>
        <taxon>Planctomycetia</taxon>
        <taxon>Pirellulales</taxon>
        <taxon>Pirellulaceae</taxon>
        <taxon>Novipirellula</taxon>
    </lineage>
</organism>
<evidence type="ECO:0000313" key="3">
    <source>
        <dbReference type="Proteomes" id="UP000315010"/>
    </source>
</evidence>
<keyword evidence="1" id="KW-0812">Transmembrane</keyword>
<proteinExistence type="predicted"/>
<dbReference type="EMBL" id="SJPJ01000001">
    <property type="protein sequence ID" value="TWT85089.1"/>
    <property type="molecule type" value="Genomic_DNA"/>
</dbReference>
<gene>
    <name evidence="2" type="ORF">CA13_65710</name>
</gene>
<evidence type="ECO:0000256" key="1">
    <source>
        <dbReference type="SAM" id="Phobius"/>
    </source>
</evidence>
<evidence type="ECO:0000313" key="2">
    <source>
        <dbReference type="EMBL" id="TWT85089.1"/>
    </source>
</evidence>